<sequence length="373" mass="43772">MKVLLVDDEEIALEVLERMLCQIDNVEILGKYTDPEKALVRLKTEGADAVFLDFEMGGRHGLQFAQELLNMDASPEVIFVTAYSQYAVDAFEVDALDYLVKPVTLTRLMKAVQKIEERQSLKRIRKSHLTVNEVNIRVHSLGAFQVFAGEEEAMPVRWRTKKVKEMFCYLWMNREQPVNKYRILEELWPEAALDKGTALLHTTVYQLRKVIKELHFEDGLQYLNDQYVLALPIKSDLEELEGLLKEPAPSPDQMKRILLLYEGDLLELDEYNWCIYERQSLKNTYLKCLQRYAEKNGGKTQNEVVENCLQKMFKMDTYNEIYTIMLINYYAETGNTKEMVEVYKYYSKILWEDLGIAPSRKVIELYRKHIKNE</sequence>
<dbReference type="RefSeq" id="WP_073278605.1">
    <property type="nucleotide sequence ID" value="NZ_FRAC01000022.1"/>
</dbReference>
<dbReference type="AlphaFoldDB" id="A0A1M6XIF7"/>
<dbReference type="Pfam" id="PF03704">
    <property type="entry name" value="BTAD"/>
    <property type="match status" value="1"/>
</dbReference>
<dbReference type="STRING" id="1121322.SAMN02745136_03981"/>
<dbReference type="EMBL" id="FRAC01000022">
    <property type="protein sequence ID" value="SHL05772.1"/>
    <property type="molecule type" value="Genomic_DNA"/>
</dbReference>
<dbReference type="GO" id="GO:0006355">
    <property type="term" value="P:regulation of DNA-templated transcription"/>
    <property type="evidence" value="ECO:0007669"/>
    <property type="project" value="InterPro"/>
</dbReference>
<evidence type="ECO:0000256" key="3">
    <source>
        <dbReference type="ARBA" id="ARBA00024867"/>
    </source>
</evidence>
<accession>A0A1M6XIF7</accession>
<dbReference type="InterPro" id="IPR036388">
    <property type="entry name" value="WH-like_DNA-bd_sf"/>
</dbReference>
<evidence type="ECO:0000256" key="1">
    <source>
        <dbReference type="ARBA" id="ARBA00018672"/>
    </source>
</evidence>
<proteinExistence type="predicted"/>
<protein>
    <recommendedName>
        <fullName evidence="1">Stage 0 sporulation protein A homolog</fullName>
    </recommendedName>
</protein>
<name>A0A1M6XIF7_9FIRM</name>
<dbReference type="Gene3D" id="3.40.50.2300">
    <property type="match status" value="1"/>
</dbReference>
<dbReference type="SMART" id="SM00448">
    <property type="entry name" value="REC"/>
    <property type="match status" value="1"/>
</dbReference>
<keyword evidence="2" id="KW-0238">DNA-binding</keyword>
<dbReference type="InterPro" id="IPR051677">
    <property type="entry name" value="AfsR-DnrI-RedD_regulator"/>
</dbReference>
<dbReference type="InterPro" id="IPR005158">
    <property type="entry name" value="BTAD"/>
</dbReference>
<evidence type="ECO:0000313" key="7">
    <source>
        <dbReference type="Proteomes" id="UP000184386"/>
    </source>
</evidence>
<feature type="domain" description="Response regulatory" evidence="5">
    <location>
        <begin position="2"/>
        <end position="116"/>
    </location>
</feature>
<dbReference type="PANTHER" id="PTHR35807:SF2">
    <property type="entry name" value="TRANSCRIPTIONAL ACTIVATOR DOMAIN"/>
    <property type="match status" value="1"/>
</dbReference>
<keyword evidence="4" id="KW-0597">Phosphoprotein</keyword>
<feature type="modified residue" description="4-aspartylphosphate" evidence="4">
    <location>
        <position position="53"/>
    </location>
</feature>
<evidence type="ECO:0000259" key="5">
    <source>
        <dbReference type="PROSITE" id="PS50110"/>
    </source>
</evidence>
<keyword evidence="7" id="KW-1185">Reference proteome</keyword>
<gene>
    <name evidence="6" type="ORF">SAMN02745136_03981</name>
</gene>
<dbReference type="InterPro" id="IPR011006">
    <property type="entry name" value="CheY-like_superfamily"/>
</dbReference>
<dbReference type="PANTHER" id="PTHR35807">
    <property type="entry name" value="TRANSCRIPTIONAL REGULATOR REDD-RELATED"/>
    <property type="match status" value="1"/>
</dbReference>
<dbReference type="SUPFAM" id="SSF48452">
    <property type="entry name" value="TPR-like"/>
    <property type="match status" value="1"/>
</dbReference>
<dbReference type="Proteomes" id="UP000184386">
    <property type="component" value="Unassembled WGS sequence"/>
</dbReference>
<dbReference type="PROSITE" id="PS50110">
    <property type="entry name" value="RESPONSE_REGULATORY"/>
    <property type="match status" value="1"/>
</dbReference>
<evidence type="ECO:0000313" key="6">
    <source>
        <dbReference type="EMBL" id="SHL05772.1"/>
    </source>
</evidence>
<dbReference type="GO" id="GO:0003677">
    <property type="term" value="F:DNA binding"/>
    <property type="evidence" value="ECO:0007669"/>
    <property type="project" value="UniProtKB-KW"/>
</dbReference>
<evidence type="ECO:0000256" key="2">
    <source>
        <dbReference type="ARBA" id="ARBA00023125"/>
    </source>
</evidence>
<dbReference type="OrthoDB" id="3190595at2"/>
<dbReference type="InterPro" id="IPR016032">
    <property type="entry name" value="Sig_transdc_resp-reg_C-effctor"/>
</dbReference>
<evidence type="ECO:0000256" key="4">
    <source>
        <dbReference type="PROSITE-ProRule" id="PRU00169"/>
    </source>
</evidence>
<dbReference type="GO" id="GO:0000160">
    <property type="term" value="P:phosphorelay signal transduction system"/>
    <property type="evidence" value="ECO:0007669"/>
    <property type="project" value="InterPro"/>
</dbReference>
<dbReference type="Gene3D" id="1.25.40.10">
    <property type="entry name" value="Tetratricopeptide repeat domain"/>
    <property type="match status" value="1"/>
</dbReference>
<dbReference type="SUPFAM" id="SSF52172">
    <property type="entry name" value="CheY-like"/>
    <property type="match status" value="1"/>
</dbReference>
<dbReference type="SUPFAM" id="SSF46894">
    <property type="entry name" value="C-terminal effector domain of the bipartite response regulators"/>
    <property type="match status" value="1"/>
</dbReference>
<dbReference type="Pfam" id="PF00072">
    <property type="entry name" value="Response_reg"/>
    <property type="match status" value="1"/>
</dbReference>
<reference evidence="6 7" key="1">
    <citation type="submission" date="2016-11" db="EMBL/GenBank/DDBJ databases">
        <authorList>
            <person name="Jaros S."/>
            <person name="Januszkiewicz K."/>
            <person name="Wedrychowicz H."/>
        </authorList>
    </citation>
    <scope>NUCLEOTIDE SEQUENCE [LARGE SCALE GENOMIC DNA]</scope>
    <source>
        <strain evidence="6 7">DSM 15929</strain>
    </source>
</reference>
<dbReference type="InterPro" id="IPR001789">
    <property type="entry name" value="Sig_transdc_resp-reg_receiver"/>
</dbReference>
<comment type="function">
    <text evidence="3">May play the central regulatory role in sporulation. It may be an element of the effector pathway responsible for the activation of sporulation genes in response to nutritional stress. Spo0A may act in concert with spo0H (a sigma factor) to control the expression of some genes that are critical to the sporulation process.</text>
</comment>
<organism evidence="6 7">
    <name type="scientific">Anaerocolumna jejuensis DSM 15929</name>
    <dbReference type="NCBI Taxonomy" id="1121322"/>
    <lineage>
        <taxon>Bacteria</taxon>
        <taxon>Bacillati</taxon>
        <taxon>Bacillota</taxon>
        <taxon>Clostridia</taxon>
        <taxon>Lachnospirales</taxon>
        <taxon>Lachnospiraceae</taxon>
        <taxon>Anaerocolumna</taxon>
    </lineage>
</organism>
<dbReference type="Gene3D" id="1.10.10.10">
    <property type="entry name" value="Winged helix-like DNA-binding domain superfamily/Winged helix DNA-binding domain"/>
    <property type="match status" value="1"/>
</dbReference>
<dbReference type="InterPro" id="IPR011990">
    <property type="entry name" value="TPR-like_helical_dom_sf"/>
</dbReference>